<feature type="transmembrane region" description="Helical" evidence="6">
    <location>
        <begin position="392"/>
        <end position="414"/>
    </location>
</feature>
<evidence type="ECO:0000256" key="4">
    <source>
        <dbReference type="ARBA" id="ARBA00022989"/>
    </source>
</evidence>
<keyword evidence="3 6" id="KW-0812">Transmembrane</keyword>
<feature type="domain" description="DUF4131" evidence="8">
    <location>
        <begin position="35"/>
        <end position="194"/>
    </location>
</feature>
<feature type="domain" description="ComEC/Rec2-related protein" evidence="7">
    <location>
        <begin position="239"/>
        <end position="505"/>
    </location>
</feature>
<evidence type="ECO:0000313" key="10">
    <source>
        <dbReference type="Proteomes" id="UP001597010"/>
    </source>
</evidence>
<evidence type="ECO:0000259" key="7">
    <source>
        <dbReference type="Pfam" id="PF03772"/>
    </source>
</evidence>
<feature type="transmembrane region" description="Helical" evidence="6">
    <location>
        <begin position="292"/>
        <end position="308"/>
    </location>
</feature>
<evidence type="ECO:0000259" key="8">
    <source>
        <dbReference type="Pfam" id="PF13567"/>
    </source>
</evidence>
<dbReference type="PANTHER" id="PTHR30619">
    <property type="entry name" value="DNA INTERNALIZATION/COMPETENCE PROTEIN COMEC/REC2"/>
    <property type="match status" value="1"/>
</dbReference>
<dbReference type="PROSITE" id="PS51257">
    <property type="entry name" value="PROKAR_LIPOPROTEIN"/>
    <property type="match status" value="1"/>
</dbReference>
<comment type="caution">
    <text evidence="9">The sequence shown here is derived from an EMBL/GenBank/DDBJ whole genome shotgun (WGS) entry which is preliminary data.</text>
</comment>
<protein>
    <submittedName>
        <fullName evidence="9">ComEC/Rec2 family competence protein</fullName>
    </submittedName>
</protein>
<feature type="transmembrane region" description="Helical" evidence="6">
    <location>
        <begin position="35"/>
        <end position="52"/>
    </location>
</feature>
<dbReference type="Pfam" id="PF13567">
    <property type="entry name" value="DUF4131"/>
    <property type="match status" value="1"/>
</dbReference>
<comment type="subcellular location">
    <subcellularLocation>
        <location evidence="1">Cell membrane</location>
        <topology evidence="1">Multi-pass membrane protein</topology>
    </subcellularLocation>
</comment>
<evidence type="ECO:0000256" key="1">
    <source>
        <dbReference type="ARBA" id="ARBA00004651"/>
    </source>
</evidence>
<feature type="transmembrane region" description="Helical" evidence="6">
    <location>
        <begin position="64"/>
        <end position="86"/>
    </location>
</feature>
<feature type="transmembrane region" description="Helical" evidence="6">
    <location>
        <begin position="420"/>
        <end position="445"/>
    </location>
</feature>
<proteinExistence type="predicted"/>
<feature type="transmembrane region" description="Helical" evidence="6">
    <location>
        <begin position="362"/>
        <end position="380"/>
    </location>
</feature>
<dbReference type="RefSeq" id="WP_377115192.1">
    <property type="nucleotide sequence ID" value="NZ_JBHTHZ010000005.1"/>
</dbReference>
<feature type="transmembrane region" description="Helical" evidence="6">
    <location>
        <begin position="261"/>
        <end position="285"/>
    </location>
</feature>
<feature type="transmembrane region" description="Helical" evidence="6">
    <location>
        <begin position="512"/>
        <end position="529"/>
    </location>
</feature>
<accession>A0ABW3AV59</accession>
<feature type="transmembrane region" description="Helical" evidence="6">
    <location>
        <begin position="485"/>
        <end position="506"/>
    </location>
</feature>
<dbReference type="InterPro" id="IPR004477">
    <property type="entry name" value="ComEC_N"/>
</dbReference>
<keyword evidence="4 6" id="KW-1133">Transmembrane helix</keyword>
<reference evidence="10" key="1">
    <citation type="journal article" date="2019" name="Int. J. Syst. Evol. Microbiol.">
        <title>The Global Catalogue of Microorganisms (GCM) 10K type strain sequencing project: providing services to taxonomists for standard genome sequencing and annotation.</title>
        <authorList>
            <consortium name="The Broad Institute Genomics Platform"/>
            <consortium name="The Broad Institute Genome Sequencing Center for Infectious Disease"/>
            <person name="Wu L."/>
            <person name="Ma J."/>
        </authorList>
    </citation>
    <scope>NUCLEOTIDE SEQUENCE [LARGE SCALE GENOMIC DNA]</scope>
    <source>
        <strain evidence="10">CCUG 61484</strain>
    </source>
</reference>
<keyword evidence="5 6" id="KW-0472">Membrane</keyword>
<dbReference type="InterPro" id="IPR052159">
    <property type="entry name" value="Competence_DNA_uptake"/>
</dbReference>
<dbReference type="EMBL" id="JBHTHZ010000005">
    <property type="protein sequence ID" value="MFD0794219.1"/>
    <property type="molecule type" value="Genomic_DNA"/>
</dbReference>
<evidence type="ECO:0000256" key="3">
    <source>
        <dbReference type="ARBA" id="ARBA00022692"/>
    </source>
</evidence>
<dbReference type="NCBIfam" id="TIGR00360">
    <property type="entry name" value="ComEC_N-term"/>
    <property type="match status" value="1"/>
</dbReference>
<evidence type="ECO:0000256" key="6">
    <source>
        <dbReference type="SAM" id="Phobius"/>
    </source>
</evidence>
<evidence type="ECO:0000313" key="9">
    <source>
        <dbReference type="EMBL" id="MFD0794219.1"/>
    </source>
</evidence>
<dbReference type="PANTHER" id="PTHR30619:SF1">
    <property type="entry name" value="RECOMBINATION PROTEIN 2"/>
    <property type="match status" value="1"/>
</dbReference>
<sequence length="690" mass="78293">MIAGHKGEIPFLILTLPFLTGIACALCLLNSNPNFIATLLIALTTLFIGLNLTYNHFKLHKVRWLGGLLIVPLLFLLGWLVTLLHYEKRNDNYFTKQRSNYLVVNISSEPVVKNNMVRFNAEVVGSVNQKNVTKTSGNLLITIKDERALNLFYGQQLLIPSKYTEVEPPYNPGEFNYKAYLANKNIFYQSFLYPGQYKAIDYNKGNRLIAYAVNLRQQLVAKLKRNMHDSTAIAVASTLILGYKADLSNDVLQAYSKTGTIHILSVSGGHVAIIYGLLIYMLAFMNNKRSKLLRSVIIITLIWSYALLTGFSPAVCRAAAMISLVIAGKTYNRYINNLNLLAASAFILLLLNPFLLKDVGFQLSYLAVFGLVIFQPVIYKQLLFKNYMANKLWLFCSVSIAAQLITFPLSAYYFHQFPVYFLVSNLLIILPVTIVMYAGITLLLLPQISWLSAALGYVTEKSILSMNKMLVVIERSPYAGINKIWLTRFEHLLLYAIILFGMYFLYHRKIRWMYAALLCILLFVISIDVKKIKTDKTNSVTFLSLRKHKGIIFKAGNRGLILSDLPSTDKNFAYSVQPCLDSLRIISYKVLPFYGDTSTTYFVKKHGIVWFRNKKLLLLNDSSHIKSIPKTLAFNALYVSDNMHVNDSLARHQQIILDGTNSDTYIKNVMKLNVNNIILKRNKSLTILSN</sequence>
<keyword evidence="10" id="KW-1185">Reference proteome</keyword>
<keyword evidence="2" id="KW-1003">Cell membrane</keyword>
<dbReference type="Pfam" id="PF03772">
    <property type="entry name" value="Competence"/>
    <property type="match status" value="1"/>
</dbReference>
<organism evidence="9 10">
    <name type="scientific">Mucilaginibacter litoreus</name>
    <dbReference type="NCBI Taxonomy" id="1048221"/>
    <lineage>
        <taxon>Bacteria</taxon>
        <taxon>Pseudomonadati</taxon>
        <taxon>Bacteroidota</taxon>
        <taxon>Sphingobacteriia</taxon>
        <taxon>Sphingobacteriales</taxon>
        <taxon>Sphingobacteriaceae</taxon>
        <taxon>Mucilaginibacter</taxon>
    </lineage>
</organism>
<gene>
    <name evidence="9" type="ORF">ACFQZX_11360</name>
</gene>
<dbReference type="InterPro" id="IPR025405">
    <property type="entry name" value="DUF4131"/>
</dbReference>
<evidence type="ECO:0000256" key="2">
    <source>
        <dbReference type="ARBA" id="ARBA00022475"/>
    </source>
</evidence>
<name>A0ABW3AV59_9SPHI</name>
<feature type="transmembrane region" description="Helical" evidence="6">
    <location>
        <begin position="338"/>
        <end position="356"/>
    </location>
</feature>
<dbReference type="Proteomes" id="UP001597010">
    <property type="component" value="Unassembled WGS sequence"/>
</dbReference>
<evidence type="ECO:0000256" key="5">
    <source>
        <dbReference type="ARBA" id="ARBA00023136"/>
    </source>
</evidence>